<organism evidence="1 2">
    <name type="scientific">Ostreobium quekettii</name>
    <dbReference type="NCBI Taxonomy" id="121088"/>
    <lineage>
        <taxon>Eukaryota</taxon>
        <taxon>Viridiplantae</taxon>
        <taxon>Chlorophyta</taxon>
        <taxon>core chlorophytes</taxon>
        <taxon>Ulvophyceae</taxon>
        <taxon>TCBD clade</taxon>
        <taxon>Bryopsidales</taxon>
        <taxon>Ostreobineae</taxon>
        <taxon>Ostreobiaceae</taxon>
        <taxon>Ostreobium</taxon>
    </lineage>
</organism>
<accession>A0A8S1ISY6</accession>
<evidence type="ECO:0000313" key="2">
    <source>
        <dbReference type="Proteomes" id="UP000708148"/>
    </source>
</evidence>
<comment type="caution">
    <text evidence="1">The sequence shown here is derived from an EMBL/GenBank/DDBJ whole genome shotgun (WGS) entry which is preliminary data.</text>
</comment>
<protein>
    <submittedName>
        <fullName evidence="1">Uncharacterized protein</fullName>
    </submittedName>
</protein>
<keyword evidence="2" id="KW-1185">Reference proteome</keyword>
<name>A0A8S1ISY6_9CHLO</name>
<evidence type="ECO:0000313" key="1">
    <source>
        <dbReference type="EMBL" id="CAD7696716.1"/>
    </source>
</evidence>
<dbReference type="EMBL" id="CAJHUC010000532">
    <property type="protein sequence ID" value="CAD7696716.1"/>
    <property type="molecule type" value="Genomic_DNA"/>
</dbReference>
<sequence>MKRESRGRGSSNAQNLTTRYVSPTGRLCQRPCPSRSACNAAVSGTAGAPQWVDSLSRHATINIAIQYLIVDDANQCQNGCRSFAKPAEPTYSAEEFCTRLPAPPLCASQVSIMMTMMRGMVRSTTPYFKPSSLGAPDSTEIVLRPVHVP</sequence>
<gene>
    <name evidence="1" type="ORF">OSTQU699_LOCUS2076</name>
</gene>
<dbReference type="Proteomes" id="UP000708148">
    <property type="component" value="Unassembled WGS sequence"/>
</dbReference>
<reference evidence="1" key="1">
    <citation type="submission" date="2020-12" db="EMBL/GenBank/DDBJ databases">
        <authorList>
            <person name="Iha C."/>
        </authorList>
    </citation>
    <scope>NUCLEOTIDE SEQUENCE</scope>
</reference>
<dbReference type="AlphaFoldDB" id="A0A8S1ISY6"/>
<proteinExistence type="predicted"/>